<protein>
    <submittedName>
        <fullName evidence="1">Type IV pilus assembly PilZ</fullName>
    </submittedName>
</protein>
<dbReference type="RefSeq" id="WP_013639069.1">
    <property type="nucleotide sequence ID" value="NC_015185.1"/>
</dbReference>
<sequence length="213" mass="24774">MVKNKRYDGIYFQEVNCKLGLKAFKVPMFFSFKVVDLENKQFIAKKFTPPGINNLIEKKEFLLIKEETENGNLVLIKALATKSLEDDSLIIELVGKPKEEKRFFNRYTFCPEYAGKFKAFKDSNYLGDVYIQDISLKGINLITSTPEFKNLETGTKLTIVQKTQILRVEVVRIQGKRTFISLGCKIEYSSFSIINFIFKHYVEFIKELLFKNT</sequence>
<keyword evidence="2" id="KW-1185">Reference proteome</keyword>
<dbReference type="Proteomes" id="UP000007102">
    <property type="component" value="Chromosome"/>
</dbReference>
<reference evidence="2" key="2">
    <citation type="submission" date="2011-02" db="EMBL/GenBank/DDBJ databases">
        <title>The complete genome of Desulfurobacterium thermolithotrophum DSM 11699.</title>
        <authorList>
            <consortium name="US DOE Joint Genome Institute (JGI-PGF)"/>
            <person name="Lucas S."/>
            <person name="Copeland A."/>
            <person name="Lapidus A."/>
            <person name="Bruce D."/>
            <person name="Goodwin L."/>
            <person name="Pitluck S."/>
            <person name="Kyrpides N."/>
            <person name="Mavromatis K."/>
            <person name="Pagani I."/>
            <person name="Ivanova N."/>
            <person name="Mikhailova N."/>
            <person name="Daligault H."/>
            <person name="Detter J.C."/>
            <person name="Tapia R."/>
            <person name="Han C."/>
            <person name="Land M."/>
            <person name="Hauser L."/>
            <person name="Markowitz V."/>
            <person name="Cheng J.-F."/>
            <person name="Hugenholtz P."/>
            <person name="Woyke T."/>
            <person name="Wu D."/>
            <person name="Spring S."/>
            <person name="Brambilla E."/>
            <person name="Klenk H.-P."/>
            <person name="Eisen J.A."/>
        </authorList>
    </citation>
    <scope>NUCLEOTIDE SEQUENCE [LARGE SCALE GENOMIC DNA]</scope>
    <source>
        <strain evidence="2">DSM 11699 / BSA</strain>
    </source>
</reference>
<dbReference type="OrthoDB" id="15320at2"/>
<dbReference type="KEGG" id="dte:Dester_1495"/>
<dbReference type="InParanoid" id="F0S2A7"/>
<evidence type="ECO:0000313" key="1">
    <source>
        <dbReference type="EMBL" id="ADY74122.1"/>
    </source>
</evidence>
<evidence type="ECO:0000313" key="2">
    <source>
        <dbReference type="Proteomes" id="UP000007102"/>
    </source>
</evidence>
<dbReference type="STRING" id="868864.Dester_1495"/>
<dbReference type="EMBL" id="CP002543">
    <property type="protein sequence ID" value="ADY74122.1"/>
    <property type="molecule type" value="Genomic_DNA"/>
</dbReference>
<accession>F0S2A7</accession>
<dbReference type="AlphaFoldDB" id="F0S2A7"/>
<organism evidence="1 2">
    <name type="scientific">Desulfurobacterium thermolithotrophum (strain DSM 11699 / BSA)</name>
    <dbReference type="NCBI Taxonomy" id="868864"/>
    <lineage>
        <taxon>Bacteria</taxon>
        <taxon>Pseudomonadati</taxon>
        <taxon>Aquificota</taxon>
        <taxon>Aquificia</taxon>
        <taxon>Desulfurobacteriales</taxon>
        <taxon>Desulfurobacteriaceae</taxon>
        <taxon>Desulfurobacterium</taxon>
    </lineage>
</organism>
<name>F0S2A7_DESTD</name>
<reference evidence="1 2" key="1">
    <citation type="journal article" date="2011" name="Stand. Genomic Sci.">
        <title>Complete genome sequence of the thermophilic sulfur-reducer Desulfurobacterium thermolithotrophum type strain (BSA(T)) from a deep-sea hydrothermal vent.</title>
        <authorList>
            <person name="Goker M."/>
            <person name="Daligault H."/>
            <person name="Mwirichia R."/>
            <person name="Lapidus A."/>
            <person name="Lucas S."/>
            <person name="Deshpande S."/>
            <person name="Pagani I."/>
            <person name="Tapia R."/>
            <person name="Cheng J.F."/>
            <person name="Goodwin L."/>
            <person name="Pitluck S."/>
            <person name="Liolios K."/>
            <person name="Ivanova N."/>
            <person name="Mavromatis K."/>
            <person name="Mikhailova N."/>
            <person name="Pati A."/>
            <person name="Chen A."/>
            <person name="Palaniappan K."/>
            <person name="Han C."/>
            <person name="Land M."/>
            <person name="Hauser L."/>
            <person name="Pan C."/>
            <person name="Brambilla E.M."/>
            <person name="Rohde M."/>
            <person name="Spring S."/>
            <person name="Sikorski J."/>
            <person name="Wirth R."/>
            <person name="Detter J.C."/>
            <person name="Woyke T."/>
            <person name="Bristow J."/>
            <person name="Eisen J.A."/>
            <person name="Markowitz V."/>
            <person name="Hugenholtz P."/>
            <person name="Kyrpides N.C."/>
            <person name="Klenk H.P."/>
        </authorList>
    </citation>
    <scope>NUCLEOTIDE SEQUENCE [LARGE SCALE GENOMIC DNA]</scope>
    <source>
        <strain evidence="2">DSM 11699 / BSA</strain>
    </source>
</reference>
<dbReference type="HOGENOM" id="CLU_1314873_0_0_0"/>
<proteinExistence type="predicted"/>
<gene>
    <name evidence="1" type="ordered locus">Dester_1495</name>
</gene>